<dbReference type="OMA" id="PMDARHV"/>
<accession>A0A1Y2LYQ6</accession>
<keyword evidence="3" id="KW-1185">Reference proteome</keyword>
<dbReference type="Proteomes" id="UP000193240">
    <property type="component" value="Unassembled WGS sequence"/>
</dbReference>
<dbReference type="EMBL" id="KZ107844">
    <property type="protein sequence ID" value="OSS49015.1"/>
    <property type="molecule type" value="Genomic_DNA"/>
</dbReference>
<feature type="compositionally biased region" description="Low complexity" evidence="1">
    <location>
        <begin position="189"/>
        <end position="206"/>
    </location>
</feature>
<organism evidence="2 3">
    <name type="scientific">Epicoccum nigrum</name>
    <name type="common">Soil fungus</name>
    <name type="synonym">Epicoccum purpurascens</name>
    <dbReference type="NCBI Taxonomy" id="105696"/>
    <lineage>
        <taxon>Eukaryota</taxon>
        <taxon>Fungi</taxon>
        <taxon>Dikarya</taxon>
        <taxon>Ascomycota</taxon>
        <taxon>Pezizomycotina</taxon>
        <taxon>Dothideomycetes</taxon>
        <taxon>Pleosporomycetidae</taxon>
        <taxon>Pleosporales</taxon>
        <taxon>Pleosporineae</taxon>
        <taxon>Didymellaceae</taxon>
        <taxon>Epicoccum</taxon>
    </lineage>
</organism>
<evidence type="ECO:0000313" key="2">
    <source>
        <dbReference type="EMBL" id="OSS49015.1"/>
    </source>
</evidence>
<feature type="region of interest" description="Disordered" evidence="1">
    <location>
        <begin position="180"/>
        <end position="289"/>
    </location>
</feature>
<dbReference type="AlphaFoldDB" id="A0A1Y2LYQ6"/>
<evidence type="ECO:0000256" key="1">
    <source>
        <dbReference type="SAM" id="MobiDB-lite"/>
    </source>
</evidence>
<evidence type="ECO:0000313" key="3">
    <source>
        <dbReference type="Proteomes" id="UP000193240"/>
    </source>
</evidence>
<sequence length="400" mass="44330">MLSLSVASLYISVRSKQCTSQTDKSKTPKLPTIIQPHFGLQILKNQAGLDIYSGHYLAIHAPFRKHRLDTYTELFTEYPLNIACLLWSVQFSSPVATLANTILPELVMPIFGSHSSAVTPSKSRLISGPMHARHLGGVSITGGTGGNTSLDSYFAPTSLEPDELPSHMYAASGMTEVPRRSRAFTNTVRRPSLSLKRSISRLRSGSGSRGSEGHKRSQSDNRPVMMSAKSDPAIPHTNQTIQRKASPVTKRMVEGLDWDTHGPTTRPKSPVPRQKAAPPPPPKDCPQADLDTSIFSRSEYYTGTEYDDVPRVKRSETAPPLPVRPKRADSGTAVDFDSRGFIEKPKSFKDILAIQNHKDRMALYEKTRTYWANAEHGLAEWTGRTGGPRTVRLREQERWG</sequence>
<protein>
    <submittedName>
        <fullName evidence="2">Uncharacterized protein</fullName>
    </submittedName>
</protein>
<proteinExistence type="predicted"/>
<dbReference type="InParanoid" id="A0A1Y2LYQ6"/>
<gene>
    <name evidence="2" type="ORF">B5807_05769</name>
</gene>
<feature type="compositionally biased region" description="Basic and acidic residues" evidence="1">
    <location>
        <begin position="251"/>
        <end position="260"/>
    </location>
</feature>
<reference evidence="2 3" key="1">
    <citation type="journal article" date="2017" name="Genome Announc.">
        <title>Genome sequence of the saprophytic ascomycete Epicoccum nigrum ICMP 19927 strain isolated from New Zealand.</title>
        <authorList>
            <person name="Fokin M."/>
            <person name="Fleetwood D."/>
            <person name="Weir B.S."/>
            <person name="Villas-Boas S.G."/>
        </authorList>
    </citation>
    <scope>NUCLEOTIDE SEQUENCE [LARGE SCALE GENOMIC DNA]</scope>
    <source>
        <strain evidence="2 3">ICMP 19927</strain>
    </source>
</reference>
<name>A0A1Y2LYQ6_EPING</name>